<proteinExistence type="predicted"/>
<name>A0A1M5XGW8_9CLOT</name>
<dbReference type="InterPro" id="IPR022121">
    <property type="entry name" value="Peptidase_M73_camelysin"/>
</dbReference>
<feature type="signal peptide" evidence="1">
    <location>
        <begin position="1"/>
        <end position="26"/>
    </location>
</feature>
<dbReference type="RefSeq" id="WP_072832104.1">
    <property type="nucleotide sequence ID" value="NZ_FQXP01000008.1"/>
</dbReference>
<gene>
    <name evidence="2" type="ORF">SAMN02745196_02243</name>
</gene>
<protein>
    <submittedName>
        <fullName evidence="2">SipW-cognate class signal peptide</fullName>
    </submittedName>
</protein>
<dbReference type="InterPro" id="IPR023833">
    <property type="entry name" value="Signal_pept_SipW-depend-type"/>
</dbReference>
<organism evidence="2 3">
    <name type="scientific">Clostridium collagenovorans DSM 3089</name>
    <dbReference type="NCBI Taxonomy" id="1121306"/>
    <lineage>
        <taxon>Bacteria</taxon>
        <taxon>Bacillati</taxon>
        <taxon>Bacillota</taxon>
        <taxon>Clostridia</taxon>
        <taxon>Eubacteriales</taxon>
        <taxon>Clostridiaceae</taxon>
        <taxon>Clostridium</taxon>
    </lineage>
</organism>
<keyword evidence="1" id="KW-0732">Signal</keyword>
<keyword evidence="3" id="KW-1185">Reference proteome</keyword>
<reference evidence="2 3" key="1">
    <citation type="submission" date="2016-11" db="EMBL/GenBank/DDBJ databases">
        <authorList>
            <person name="Jaros S."/>
            <person name="Januszkiewicz K."/>
            <person name="Wedrychowicz H."/>
        </authorList>
    </citation>
    <scope>NUCLEOTIDE SEQUENCE [LARGE SCALE GENOMIC DNA]</scope>
    <source>
        <strain evidence="2 3">DSM 3089</strain>
    </source>
</reference>
<evidence type="ECO:0000313" key="3">
    <source>
        <dbReference type="Proteomes" id="UP000184526"/>
    </source>
</evidence>
<feature type="chain" id="PRO_5012115807" evidence="1">
    <location>
        <begin position="27"/>
        <end position="191"/>
    </location>
</feature>
<accession>A0A1M5XGW8</accession>
<evidence type="ECO:0000313" key="2">
    <source>
        <dbReference type="EMBL" id="SHH99077.1"/>
    </source>
</evidence>
<dbReference type="STRING" id="1121306.SAMN02745196_02243"/>
<dbReference type="OrthoDB" id="2063096at2"/>
<evidence type="ECO:0000256" key="1">
    <source>
        <dbReference type="SAM" id="SignalP"/>
    </source>
</evidence>
<dbReference type="NCBIfam" id="TIGR04088">
    <property type="entry name" value="cognate_SipW"/>
    <property type="match status" value="1"/>
</dbReference>
<dbReference type="EMBL" id="FQXP01000008">
    <property type="protein sequence ID" value="SHH99077.1"/>
    <property type="molecule type" value="Genomic_DNA"/>
</dbReference>
<dbReference type="Pfam" id="PF12389">
    <property type="entry name" value="Peptidase_M73"/>
    <property type="match status" value="1"/>
</dbReference>
<dbReference type="Proteomes" id="UP000184526">
    <property type="component" value="Unassembled WGS sequence"/>
</dbReference>
<sequence>MNKKKITTMVTAVAVCAMIAIGGTLAWFTDKGEVTNVVTFGNVDIKLEETKNGALQEGGLTFDNVVPGDTLAKDPTITNISENQCYIRAKVTFTGDSIIDGTALDIDSTKWKLCKDGYYYYKDALSKNGSAQLFTTVTIPTTLGNSAAGKTFDIKVEAEAIQKDNFTFDWNSETPWGTTPITAETYPVPVP</sequence>
<dbReference type="AlphaFoldDB" id="A0A1M5XGW8"/>